<dbReference type="RefSeq" id="WP_152099210.1">
    <property type="nucleotide sequence ID" value="NZ_AP021861.1"/>
</dbReference>
<evidence type="ECO:0000256" key="1">
    <source>
        <dbReference type="SAM" id="MobiDB-lite"/>
    </source>
</evidence>
<dbReference type="AlphaFoldDB" id="A0A5K7XKI6"/>
<dbReference type="Proteomes" id="UP000326837">
    <property type="component" value="Chromosome"/>
</dbReference>
<accession>A0A5K7XKI6</accession>
<feature type="region of interest" description="Disordered" evidence="1">
    <location>
        <begin position="25"/>
        <end position="50"/>
    </location>
</feature>
<organism evidence="2 3">
    <name type="scientific">Lacipirellula parvula</name>
    <dbReference type="NCBI Taxonomy" id="2650471"/>
    <lineage>
        <taxon>Bacteria</taxon>
        <taxon>Pseudomonadati</taxon>
        <taxon>Planctomycetota</taxon>
        <taxon>Planctomycetia</taxon>
        <taxon>Pirellulales</taxon>
        <taxon>Lacipirellulaceae</taxon>
        <taxon>Lacipirellula</taxon>
    </lineage>
</organism>
<gene>
    <name evidence="2" type="ORF">PLANPX_3061</name>
</gene>
<keyword evidence="3" id="KW-1185">Reference proteome</keyword>
<evidence type="ECO:0000313" key="2">
    <source>
        <dbReference type="EMBL" id="BBO33449.1"/>
    </source>
</evidence>
<sequence length="74" mass="7732">MPPHEALPLIATPTATALKQPAELVPSVDSGDPVENAVEVDESERSSAAEMPIDLPTALAITTGQNPRVAFAQR</sequence>
<proteinExistence type="predicted"/>
<reference evidence="3" key="1">
    <citation type="submission" date="2019-10" db="EMBL/GenBank/DDBJ databases">
        <title>Lacipirellula parvula gen. nov., sp. nov., representing a lineage of planctomycetes widespread in freshwater anoxic habitats, and description of the family Lacipirellulaceae.</title>
        <authorList>
            <person name="Dedysh S.N."/>
            <person name="Kulichevskaya I.S."/>
            <person name="Beletsky A.V."/>
            <person name="Rakitin A.L."/>
            <person name="Mardanov A.V."/>
            <person name="Ivanova A.A."/>
            <person name="Saltykova V.X."/>
            <person name="Rijpstra W.I.C."/>
            <person name="Sinninghe Damste J.S."/>
            <person name="Ravin N.V."/>
        </authorList>
    </citation>
    <scope>NUCLEOTIDE SEQUENCE [LARGE SCALE GENOMIC DNA]</scope>
    <source>
        <strain evidence="3">PX69</strain>
    </source>
</reference>
<dbReference type="KEGG" id="lpav:PLANPX_3061"/>
<name>A0A5K7XKI6_9BACT</name>
<dbReference type="EMBL" id="AP021861">
    <property type="protein sequence ID" value="BBO33449.1"/>
    <property type="molecule type" value="Genomic_DNA"/>
</dbReference>
<evidence type="ECO:0000313" key="3">
    <source>
        <dbReference type="Proteomes" id="UP000326837"/>
    </source>
</evidence>
<protein>
    <submittedName>
        <fullName evidence="2">Uncharacterized protein</fullName>
    </submittedName>
</protein>